<dbReference type="GO" id="GO:0032259">
    <property type="term" value="P:methylation"/>
    <property type="evidence" value="ECO:0007669"/>
    <property type="project" value="UniProtKB-KW"/>
</dbReference>
<dbReference type="RefSeq" id="WP_115124210.1">
    <property type="nucleotide sequence ID" value="NZ_QRAO01000004.1"/>
</dbReference>
<evidence type="ECO:0000313" key="1">
    <source>
        <dbReference type="EMBL" id="RDK84794.1"/>
    </source>
</evidence>
<dbReference type="OrthoDB" id="5464618at2"/>
<gene>
    <name evidence="1" type="ORF">C8D94_104167</name>
</gene>
<organism evidence="1 2">
    <name type="scientific">Marinirhabdus gelatinilytica</name>
    <dbReference type="NCBI Taxonomy" id="1703343"/>
    <lineage>
        <taxon>Bacteria</taxon>
        <taxon>Pseudomonadati</taxon>
        <taxon>Bacteroidota</taxon>
        <taxon>Flavobacteriia</taxon>
        <taxon>Flavobacteriales</taxon>
        <taxon>Flavobacteriaceae</taxon>
    </lineage>
</organism>
<reference evidence="1 2" key="1">
    <citation type="submission" date="2018-07" db="EMBL/GenBank/DDBJ databases">
        <title>Genomic Encyclopedia of Type Strains, Phase IV (KMG-IV): sequencing the most valuable type-strain genomes for metagenomic binning, comparative biology and taxonomic classification.</title>
        <authorList>
            <person name="Goeker M."/>
        </authorList>
    </citation>
    <scope>NUCLEOTIDE SEQUENCE [LARGE SCALE GENOMIC DNA]</scope>
    <source>
        <strain evidence="1 2">DSM 101478</strain>
    </source>
</reference>
<dbReference type="InterPro" id="IPR029063">
    <property type="entry name" value="SAM-dependent_MTases_sf"/>
</dbReference>
<proteinExistence type="predicted"/>
<dbReference type="Proteomes" id="UP000255317">
    <property type="component" value="Unassembled WGS sequence"/>
</dbReference>
<accession>A0A370Q8W1</accession>
<dbReference type="SUPFAM" id="SSF53335">
    <property type="entry name" value="S-adenosyl-L-methionine-dependent methyltransferases"/>
    <property type="match status" value="1"/>
</dbReference>
<keyword evidence="1" id="KW-0808">Transferase</keyword>
<dbReference type="Pfam" id="PF13578">
    <property type="entry name" value="Methyltransf_24"/>
    <property type="match status" value="1"/>
</dbReference>
<keyword evidence="2" id="KW-1185">Reference proteome</keyword>
<dbReference type="PANTHER" id="PTHR43167">
    <property type="entry name" value="PUTATIVE (AFU_ORTHOLOGUE AFUA_6G01830)-RELATED"/>
    <property type="match status" value="1"/>
</dbReference>
<keyword evidence="1" id="KW-0489">Methyltransferase</keyword>
<dbReference type="EMBL" id="QRAO01000004">
    <property type="protein sequence ID" value="RDK84794.1"/>
    <property type="molecule type" value="Genomic_DNA"/>
</dbReference>
<name>A0A370Q8W1_9FLAO</name>
<comment type="caution">
    <text evidence="1">The sequence shown here is derived from an EMBL/GenBank/DDBJ whole genome shotgun (WGS) entry which is preliminary data.</text>
</comment>
<evidence type="ECO:0000313" key="2">
    <source>
        <dbReference type="Proteomes" id="UP000255317"/>
    </source>
</evidence>
<sequence length="257" mass="29836">MFYQLKSYLNFLLCSTNQHGVHSPFVYDLVTKCFYDTQKHQGYDMLEQHRKKLLRDTSTISITDFGAGSRVFKSNERTVKAIAKNAGIPIKRQQLLFRLARYFQPNNLLELGTSLGMGTVAMATGNPNGTVTTVEGCPATSAKAQQYFNSFGIENSTTETLTFEQFFQQHNPEVFDFVYVDGNHDKEATLRYFERLLKHIHKDSIIIFDDIYWSPEMTEAWQQIYNHPKVTVSIDTFQWGLVFFRSEQPKQHFRIRV</sequence>
<dbReference type="GO" id="GO:0008168">
    <property type="term" value="F:methyltransferase activity"/>
    <property type="evidence" value="ECO:0007669"/>
    <property type="project" value="UniProtKB-KW"/>
</dbReference>
<dbReference type="AlphaFoldDB" id="A0A370Q8W1"/>
<dbReference type="PANTHER" id="PTHR43167:SF1">
    <property type="entry name" value="PUTATIVE (AFU_ORTHOLOGUE AFUA_6G01830)-RELATED"/>
    <property type="match status" value="1"/>
</dbReference>
<dbReference type="Gene3D" id="3.40.50.150">
    <property type="entry name" value="Vaccinia Virus protein VP39"/>
    <property type="match status" value="1"/>
</dbReference>
<protein>
    <submittedName>
        <fullName evidence="1">Putative O-methyltransferase YrrM</fullName>
    </submittedName>
</protein>